<dbReference type="EMBL" id="JAJNEC010000005">
    <property type="protein sequence ID" value="MCD2424315.1"/>
    <property type="molecule type" value="Genomic_DNA"/>
</dbReference>
<reference evidence="3 4" key="1">
    <citation type="submission" date="2021-11" db="EMBL/GenBank/DDBJ databases">
        <title>Genomic of Niabella pedocola.</title>
        <authorList>
            <person name="Wu T."/>
        </authorList>
    </citation>
    <scope>NUCLEOTIDE SEQUENCE [LARGE SCALE GENOMIC DNA]</scope>
    <source>
        <strain evidence="3 4">JCM 31011</strain>
    </source>
</reference>
<accession>A0ABS8PTY1</accession>
<dbReference type="PANTHER" id="PTHR30273">
    <property type="entry name" value="PERIPLASMIC SIGNAL SENSOR AND SIGMA FACTOR ACTIVATOR FECR-RELATED"/>
    <property type="match status" value="1"/>
</dbReference>
<evidence type="ECO:0000259" key="2">
    <source>
        <dbReference type="Pfam" id="PF04773"/>
    </source>
</evidence>
<keyword evidence="1" id="KW-0472">Membrane</keyword>
<keyword evidence="1" id="KW-0812">Transmembrane</keyword>
<protein>
    <submittedName>
        <fullName evidence="3">FecR family protein</fullName>
    </submittedName>
</protein>
<name>A0ABS8PTY1_9BACT</name>
<feature type="transmembrane region" description="Helical" evidence="1">
    <location>
        <begin position="88"/>
        <end position="106"/>
    </location>
</feature>
<dbReference type="InterPro" id="IPR012373">
    <property type="entry name" value="Ferrdict_sens_TM"/>
</dbReference>
<dbReference type="RefSeq" id="WP_231005915.1">
    <property type="nucleotide sequence ID" value="NZ_JAJNEC010000005.1"/>
</dbReference>
<sequence length="435" mass="49825">MAEPSILFKHLLKKHMDGIASNNEEATLRLMWHLFDDEEIVDFIEELQQEMPVNLRESKTDSAALTAAILRKAKEKQAKKLKGRRVRILSWAAASIFIVVIMLVVFNQRQESSNNILCDNSGNGNIPTKDFYCLLQVNSTQCFVIDSNYKGMLRRYGKMAVLVHPGVVQYMAMPYSATADSLREGAQQISTNNMQQYVVELPDRTRIRLNAMTTIKIYPDRLNSKGQFIELEKGEIYIEGNQRSDVPLVLKTPSITFIATGSHFNTQIDKRGTLLAVETGEVAVENSHGERIVRECPDLSHYSKSKSPEGKDTVNTYNISDIDLVTNWRRTERVYKDVQLDYFVADMARWYGFKFTSLDCLPKKKISTVICYRANIKDFIAVLRNSSVHVRETREGYAFCDPVPKVSQQMAIVENRIKIRRKIRYLYSVNSSLLH</sequence>
<dbReference type="Pfam" id="PF04773">
    <property type="entry name" value="FecR"/>
    <property type="match status" value="1"/>
</dbReference>
<dbReference type="InterPro" id="IPR006860">
    <property type="entry name" value="FecR"/>
</dbReference>
<keyword evidence="1" id="KW-1133">Transmembrane helix</keyword>
<proteinExistence type="predicted"/>
<feature type="domain" description="FecR protein" evidence="2">
    <location>
        <begin position="188"/>
        <end position="282"/>
    </location>
</feature>
<evidence type="ECO:0000313" key="4">
    <source>
        <dbReference type="Proteomes" id="UP001199816"/>
    </source>
</evidence>
<dbReference type="Gene3D" id="2.60.120.1440">
    <property type="match status" value="1"/>
</dbReference>
<evidence type="ECO:0000256" key="1">
    <source>
        <dbReference type="SAM" id="Phobius"/>
    </source>
</evidence>
<comment type="caution">
    <text evidence="3">The sequence shown here is derived from an EMBL/GenBank/DDBJ whole genome shotgun (WGS) entry which is preliminary data.</text>
</comment>
<evidence type="ECO:0000313" key="3">
    <source>
        <dbReference type="EMBL" id="MCD2424315.1"/>
    </source>
</evidence>
<dbReference type="PANTHER" id="PTHR30273:SF2">
    <property type="entry name" value="PROTEIN FECR"/>
    <property type="match status" value="1"/>
</dbReference>
<gene>
    <name evidence="3" type="ORF">LQ567_16165</name>
</gene>
<dbReference type="Proteomes" id="UP001199816">
    <property type="component" value="Unassembled WGS sequence"/>
</dbReference>
<organism evidence="3 4">
    <name type="scientific">Niabella pedocola</name>
    <dbReference type="NCBI Taxonomy" id="1752077"/>
    <lineage>
        <taxon>Bacteria</taxon>
        <taxon>Pseudomonadati</taxon>
        <taxon>Bacteroidota</taxon>
        <taxon>Chitinophagia</taxon>
        <taxon>Chitinophagales</taxon>
        <taxon>Chitinophagaceae</taxon>
        <taxon>Niabella</taxon>
    </lineage>
</organism>
<keyword evidence="4" id="KW-1185">Reference proteome</keyword>